<dbReference type="EMBL" id="ATHL01000091">
    <property type="protein sequence ID" value="EQB13015.1"/>
    <property type="molecule type" value="Genomic_DNA"/>
</dbReference>
<reference evidence="2 3" key="1">
    <citation type="journal article" date="2013" name="Genome Announc.">
        <title>Genome Sequence of Novosphingobium lindaniclasticum LE124T, Isolated from a Hexachlorocyclohexane Dumpsite.</title>
        <authorList>
            <person name="Saxena A."/>
            <person name="Nayyar N."/>
            <person name="Sangwan N."/>
            <person name="Kumari R."/>
            <person name="Khurana J.P."/>
            <person name="Lal R."/>
        </authorList>
    </citation>
    <scope>NUCLEOTIDE SEQUENCE [LARGE SCALE GENOMIC DNA]</scope>
    <source>
        <strain evidence="2 3">LE124</strain>
    </source>
</reference>
<evidence type="ECO:0008006" key="4">
    <source>
        <dbReference type="Google" id="ProtNLM"/>
    </source>
</evidence>
<accession>T0IMI0</accession>
<feature type="region of interest" description="Disordered" evidence="1">
    <location>
        <begin position="65"/>
        <end position="113"/>
    </location>
</feature>
<organism evidence="2 3">
    <name type="scientific">Novosphingobium lindaniclasticum LE124</name>
    <dbReference type="NCBI Taxonomy" id="1096930"/>
    <lineage>
        <taxon>Bacteria</taxon>
        <taxon>Pseudomonadati</taxon>
        <taxon>Pseudomonadota</taxon>
        <taxon>Alphaproteobacteria</taxon>
        <taxon>Sphingomonadales</taxon>
        <taxon>Sphingomonadaceae</taxon>
        <taxon>Novosphingobium</taxon>
    </lineage>
</organism>
<name>T0IMI0_9SPHN</name>
<dbReference type="Proteomes" id="UP000015527">
    <property type="component" value="Unassembled WGS sequence"/>
</dbReference>
<proteinExistence type="predicted"/>
<evidence type="ECO:0000313" key="3">
    <source>
        <dbReference type="Proteomes" id="UP000015527"/>
    </source>
</evidence>
<dbReference type="OrthoDB" id="10008559at2"/>
<feature type="region of interest" description="Disordered" evidence="1">
    <location>
        <begin position="22"/>
        <end position="46"/>
    </location>
</feature>
<dbReference type="PATRIC" id="fig|1096930.3.peg.2944"/>
<dbReference type="AlphaFoldDB" id="T0IMI0"/>
<dbReference type="PROSITE" id="PS51257">
    <property type="entry name" value="PROKAR_LIPOPROTEIN"/>
    <property type="match status" value="1"/>
</dbReference>
<comment type="caution">
    <text evidence="2">The sequence shown here is derived from an EMBL/GenBank/DDBJ whole genome shotgun (WGS) entry which is preliminary data.</text>
</comment>
<evidence type="ECO:0000313" key="2">
    <source>
        <dbReference type="EMBL" id="EQB13015.1"/>
    </source>
</evidence>
<sequence length="113" mass="11687">MRGGLVLVPALMLAACGPSREEERERQLAQTQAAAGQEAAARQQAERAAATARLKANEAELARFYQGGSDGSAAEGDNSANAPQDGEAAEPSPQQPGFQADGRPIGDEMPAPR</sequence>
<feature type="compositionally biased region" description="Low complexity" evidence="1">
    <location>
        <begin position="28"/>
        <end position="46"/>
    </location>
</feature>
<gene>
    <name evidence="2" type="ORF">L284_14775</name>
</gene>
<keyword evidence="3" id="KW-1185">Reference proteome</keyword>
<protein>
    <recommendedName>
        <fullName evidence="4">Lipoprotein</fullName>
    </recommendedName>
</protein>
<evidence type="ECO:0000256" key="1">
    <source>
        <dbReference type="SAM" id="MobiDB-lite"/>
    </source>
</evidence>
<dbReference type="RefSeq" id="WP_021234779.1">
    <property type="nucleotide sequence ID" value="NZ_ATHL01000091.1"/>
</dbReference>